<protein>
    <recommendedName>
        <fullName evidence="5">DUF5667 domain-containing protein</fullName>
    </recommendedName>
</protein>
<dbReference type="AlphaFoldDB" id="A0A2H0URT8"/>
<sequence length="243" mass="27203">MKNIFKFFILFSFVFSPFVSHAQIRTTSQSRGIQSLTGSDLPKEKALQTERRGEDEIMRRINSLRFVIDRLENSSRMPIELRSKLINVAREQLSDLIQLQKQSDTSIETPEFQNYAKNISGTYRSYSITSSVALFEVALSRAGAVTHDIEALSNKLGLRIAEISNNSDLLSALDDLNSEIKDANKNLEMAKAFSNDLPVPVDEKSFLTARGKLKKAHEALRAVYSSISIAKQDASVIAESLKK</sequence>
<evidence type="ECO:0000256" key="2">
    <source>
        <dbReference type="SAM" id="SignalP"/>
    </source>
</evidence>
<accession>A0A2H0URT8</accession>
<evidence type="ECO:0008006" key="5">
    <source>
        <dbReference type="Google" id="ProtNLM"/>
    </source>
</evidence>
<gene>
    <name evidence="3" type="ORF">COU07_02775</name>
</gene>
<name>A0A2H0URT8_9BACT</name>
<keyword evidence="2" id="KW-0732">Signal</keyword>
<keyword evidence="1" id="KW-0175">Coiled coil</keyword>
<feature type="chain" id="PRO_5013957305" description="DUF5667 domain-containing protein" evidence="2">
    <location>
        <begin position="23"/>
        <end position="243"/>
    </location>
</feature>
<organism evidence="3 4">
    <name type="scientific">Candidatus Harrisonbacteria bacterium CG10_big_fil_rev_8_21_14_0_10_40_38</name>
    <dbReference type="NCBI Taxonomy" id="1974583"/>
    <lineage>
        <taxon>Bacteria</taxon>
        <taxon>Candidatus Harrisoniibacteriota</taxon>
    </lineage>
</organism>
<evidence type="ECO:0000313" key="4">
    <source>
        <dbReference type="Proteomes" id="UP000231157"/>
    </source>
</evidence>
<evidence type="ECO:0000313" key="3">
    <source>
        <dbReference type="EMBL" id="PIR89129.1"/>
    </source>
</evidence>
<proteinExistence type="predicted"/>
<comment type="caution">
    <text evidence="3">The sequence shown here is derived from an EMBL/GenBank/DDBJ whole genome shotgun (WGS) entry which is preliminary data.</text>
</comment>
<dbReference type="EMBL" id="PFAZ01000007">
    <property type="protein sequence ID" value="PIR89129.1"/>
    <property type="molecule type" value="Genomic_DNA"/>
</dbReference>
<evidence type="ECO:0000256" key="1">
    <source>
        <dbReference type="SAM" id="Coils"/>
    </source>
</evidence>
<dbReference type="Proteomes" id="UP000231157">
    <property type="component" value="Unassembled WGS sequence"/>
</dbReference>
<feature type="signal peptide" evidence="2">
    <location>
        <begin position="1"/>
        <end position="22"/>
    </location>
</feature>
<reference evidence="4" key="1">
    <citation type="submission" date="2017-09" db="EMBL/GenBank/DDBJ databases">
        <title>Depth-based differentiation of microbial function through sediment-hosted aquifers and enrichment of novel symbionts in the deep terrestrial subsurface.</title>
        <authorList>
            <person name="Probst A.J."/>
            <person name="Ladd B."/>
            <person name="Jarett J.K."/>
            <person name="Geller-Mcgrath D.E."/>
            <person name="Sieber C.M.K."/>
            <person name="Emerson J.B."/>
            <person name="Anantharaman K."/>
            <person name="Thomas B.C."/>
            <person name="Malmstrom R."/>
            <person name="Stieglmeier M."/>
            <person name="Klingl A."/>
            <person name="Woyke T."/>
            <person name="Ryan C.M."/>
            <person name="Banfield J.F."/>
        </authorList>
    </citation>
    <scope>NUCLEOTIDE SEQUENCE [LARGE SCALE GENOMIC DNA]</scope>
</reference>
<feature type="coiled-coil region" evidence="1">
    <location>
        <begin position="166"/>
        <end position="193"/>
    </location>
</feature>